<evidence type="ECO:0000256" key="2">
    <source>
        <dbReference type="ARBA" id="ARBA00007663"/>
    </source>
</evidence>
<evidence type="ECO:0000256" key="3">
    <source>
        <dbReference type="ARBA" id="ARBA00012584"/>
    </source>
</evidence>
<keyword evidence="9" id="KW-0067">ATP-binding</keyword>
<keyword evidence="7" id="KW-0548">Nucleotidyltransferase</keyword>
<dbReference type="STRING" id="86105.NF27_DP01280"/>
<dbReference type="GO" id="GO:0005524">
    <property type="term" value="F:ATP binding"/>
    <property type="evidence" value="ECO:0007669"/>
    <property type="project" value="UniProtKB-KW"/>
</dbReference>
<comment type="subcellular location">
    <subcellularLocation>
        <location evidence="1">Cytoplasm</location>
    </subcellularLocation>
</comment>
<dbReference type="Pfam" id="PF01300">
    <property type="entry name" value="Sua5_yciO_yrdC"/>
    <property type="match status" value="1"/>
</dbReference>
<evidence type="ECO:0000256" key="4">
    <source>
        <dbReference type="ARBA" id="ARBA00022490"/>
    </source>
</evidence>
<sequence length="201" mass="22640">MIMIIKSINDNLHYIIECFKRGDIIVLPTDTLFALSCDASNVESVRKIFEYKVRGKEKSLPLFFYDIEQIRQVCELNNLALMLAQRFWPGALTLVLPIKKNQNLIAENVYNSGESLAVRIPNSMHLQTVIKELGKPIVATSANISGQAPVKDSAEALKVFGERVVIIEGKSKPLPSTIIKINDKDYEVIREGQIKINQIEE</sequence>
<evidence type="ECO:0000256" key="10">
    <source>
        <dbReference type="ARBA" id="ARBA00029774"/>
    </source>
</evidence>
<keyword evidence="5" id="KW-0808">Transferase</keyword>
<name>A0A0C1QJ94_9RICK</name>
<dbReference type="Proteomes" id="UP000031258">
    <property type="component" value="Unassembled WGS sequence"/>
</dbReference>
<dbReference type="GO" id="GO:0003725">
    <property type="term" value="F:double-stranded RNA binding"/>
    <property type="evidence" value="ECO:0007669"/>
    <property type="project" value="InterPro"/>
</dbReference>
<keyword evidence="14" id="KW-1185">Reference proteome</keyword>
<evidence type="ECO:0000256" key="11">
    <source>
        <dbReference type="ARBA" id="ARBA00048366"/>
    </source>
</evidence>
<dbReference type="GO" id="GO:0005737">
    <property type="term" value="C:cytoplasm"/>
    <property type="evidence" value="ECO:0007669"/>
    <property type="project" value="UniProtKB-SubCell"/>
</dbReference>
<dbReference type="NCBIfam" id="TIGR00057">
    <property type="entry name" value="L-threonylcarbamoyladenylate synthase"/>
    <property type="match status" value="1"/>
</dbReference>
<dbReference type="PANTHER" id="PTHR17490">
    <property type="entry name" value="SUA5"/>
    <property type="match status" value="1"/>
</dbReference>
<keyword evidence="6" id="KW-0819">tRNA processing</keyword>
<organism evidence="13 14">
    <name type="scientific">Candidatus Jidaibacter acanthamoebae</name>
    <dbReference type="NCBI Taxonomy" id="86105"/>
    <lineage>
        <taxon>Bacteria</taxon>
        <taxon>Pseudomonadati</taxon>
        <taxon>Pseudomonadota</taxon>
        <taxon>Alphaproteobacteria</taxon>
        <taxon>Rickettsiales</taxon>
        <taxon>Candidatus Midichloriaceae</taxon>
        <taxon>Candidatus Jidaibacter</taxon>
    </lineage>
</organism>
<evidence type="ECO:0000256" key="8">
    <source>
        <dbReference type="ARBA" id="ARBA00022741"/>
    </source>
</evidence>
<evidence type="ECO:0000256" key="1">
    <source>
        <dbReference type="ARBA" id="ARBA00004496"/>
    </source>
</evidence>
<keyword evidence="4" id="KW-0963">Cytoplasm</keyword>
<evidence type="ECO:0000313" key="14">
    <source>
        <dbReference type="Proteomes" id="UP000031258"/>
    </source>
</evidence>
<evidence type="ECO:0000259" key="12">
    <source>
        <dbReference type="PROSITE" id="PS51163"/>
    </source>
</evidence>
<evidence type="ECO:0000256" key="6">
    <source>
        <dbReference type="ARBA" id="ARBA00022694"/>
    </source>
</evidence>
<dbReference type="InterPro" id="IPR050156">
    <property type="entry name" value="TC-AMP_synthase_SUA5"/>
</dbReference>
<evidence type="ECO:0000256" key="5">
    <source>
        <dbReference type="ARBA" id="ARBA00022679"/>
    </source>
</evidence>
<protein>
    <recommendedName>
        <fullName evidence="10">L-threonylcarbamoyladenylate synthase</fullName>
        <ecNumber evidence="3">2.7.7.87</ecNumber>
    </recommendedName>
    <alternativeName>
        <fullName evidence="10">L-threonylcarbamoyladenylate synthase</fullName>
    </alternativeName>
</protein>
<dbReference type="GO" id="GO:0008033">
    <property type="term" value="P:tRNA processing"/>
    <property type="evidence" value="ECO:0007669"/>
    <property type="project" value="UniProtKB-KW"/>
</dbReference>
<dbReference type="EC" id="2.7.7.87" evidence="3"/>
<dbReference type="GO" id="GO:0006450">
    <property type="term" value="P:regulation of translational fidelity"/>
    <property type="evidence" value="ECO:0007669"/>
    <property type="project" value="TreeGrafter"/>
</dbReference>
<proteinExistence type="inferred from homology"/>
<feature type="domain" description="YrdC-like" evidence="12">
    <location>
        <begin position="9"/>
        <end position="194"/>
    </location>
</feature>
<accession>A0A0C1QJ94</accession>
<dbReference type="InterPro" id="IPR017945">
    <property type="entry name" value="DHBP_synth_RibB-like_a/b_dom"/>
</dbReference>
<dbReference type="Gene3D" id="3.90.870.10">
    <property type="entry name" value="DHBP synthase"/>
    <property type="match status" value="1"/>
</dbReference>
<comment type="catalytic activity">
    <reaction evidence="11">
        <text>L-threonine + hydrogencarbonate + ATP = L-threonylcarbamoyladenylate + diphosphate + H2O</text>
        <dbReference type="Rhea" id="RHEA:36407"/>
        <dbReference type="ChEBI" id="CHEBI:15377"/>
        <dbReference type="ChEBI" id="CHEBI:17544"/>
        <dbReference type="ChEBI" id="CHEBI:30616"/>
        <dbReference type="ChEBI" id="CHEBI:33019"/>
        <dbReference type="ChEBI" id="CHEBI:57926"/>
        <dbReference type="ChEBI" id="CHEBI:73682"/>
        <dbReference type="EC" id="2.7.7.87"/>
    </reaction>
</comment>
<dbReference type="PROSITE" id="PS51163">
    <property type="entry name" value="YRDC"/>
    <property type="match status" value="1"/>
</dbReference>
<gene>
    <name evidence="13" type="ORF">NF27_DP01280</name>
</gene>
<dbReference type="PANTHER" id="PTHR17490:SF16">
    <property type="entry name" value="THREONYLCARBAMOYL-AMP SYNTHASE"/>
    <property type="match status" value="1"/>
</dbReference>
<dbReference type="SUPFAM" id="SSF55821">
    <property type="entry name" value="YrdC/RibB"/>
    <property type="match status" value="1"/>
</dbReference>
<reference evidence="13 14" key="1">
    <citation type="submission" date="2014-11" db="EMBL/GenBank/DDBJ databases">
        <title>A Rickettsiales Symbiont of Amoebae With Ancient Features.</title>
        <authorList>
            <person name="Schulz F."/>
            <person name="Martijn J."/>
            <person name="Wascher F."/>
            <person name="Kostanjsek R."/>
            <person name="Ettema T.J."/>
            <person name="Horn M."/>
        </authorList>
    </citation>
    <scope>NUCLEOTIDE SEQUENCE [LARGE SCALE GENOMIC DNA]</scope>
    <source>
        <strain evidence="13 14">UWC36</strain>
    </source>
</reference>
<dbReference type="EMBL" id="JSWE01000092">
    <property type="protein sequence ID" value="KIE05584.1"/>
    <property type="molecule type" value="Genomic_DNA"/>
</dbReference>
<dbReference type="AlphaFoldDB" id="A0A0C1QJ94"/>
<comment type="similarity">
    <text evidence="2">Belongs to the SUA5 family.</text>
</comment>
<dbReference type="GO" id="GO:0061710">
    <property type="term" value="F:L-threonylcarbamoyladenylate synthase"/>
    <property type="evidence" value="ECO:0007669"/>
    <property type="project" value="UniProtKB-EC"/>
</dbReference>
<dbReference type="InterPro" id="IPR006070">
    <property type="entry name" value="Sua5-like_dom"/>
</dbReference>
<keyword evidence="8" id="KW-0547">Nucleotide-binding</keyword>
<evidence type="ECO:0000313" key="13">
    <source>
        <dbReference type="EMBL" id="KIE05584.1"/>
    </source>
</evidence>
<dbReference type="GO" id="GO:0000049">
    <property type="term" value="F:tRNA binding"/>
    <property type="evidence" value="ECO:0007669"/>
    <property type="project" value="TreeGrafter"/>
</dbReference>
<evidence type="ECO:0000256" key="7">
    <source>
        <dbReference type="ARBA" id="ARBA00022695"/>
    </source>
</evidence>
<comment type="caution">
    <text evidence="13">The sequence shown here is derived from an EMBL/GenBank/DDBJ whole genome shotgun (WGS) entry which is preliminary data.</text>
</comment>
<evidence type="ECO:0000256" key="9">
    <source>
        <dbReference type="ARBA" id="ARBA00022840"/>
    </source>
</evidence>